<dbReference type="InterPro" id="IPR002347">
    <property type="entry name" value="SDR_fam"/>
</dbReference>
<evidence type="ECO:0000313" key="5">
    <source>
        <dbReference type="Proteomes" id="UP000198802"/>
    </source>
</evidence>
<sequence>MELTGNVAVVTGGTHGVGAAICQRLAADGHHVVVAHHAPAAAAARGLVAELTAAGCSASMRQVDLTRADQVADLFGEVLADYGRVDFVVSNPTDGTARLVAELETDVLDQTLAVNVRGTVHLLREASSRLAEWGRIVILSSTVVAAPTVGSAAFAASMAARETLGKVAAKEFGTRGITVNSLRIGPADPAGPTTAGPTTSGAVPADVVPADSGAAPAHPSPLGRPGQPQDVADVVSFLVSDAARWITGQVISVDGGATA</sequence>
<accession>A0A0S4QY25</accession>
<dbReference type="AlphaFoldDB" id="A0A0S4QY25"/>
<protein>
    <submittedName>
        <fullName evidence="4">3-oxoacyl-[acyl-carrier protein] reductase</fullName>
    </submittedName>
</protein>
<feature type="compositionally biased region" description="Low complexity" evidence="3">
    <location>
        <begin position="185"/>
        <end position="202"/>
    </location>
</feature>
<comment type="similarity">
    <text evidence="1">Belongs to the short-chain dehydrogenases/reductases (SDR) family.</text>
</comment>
<keyword evidence="2" id="KW-0560">Oxidoreductase</keyword>
<dbReference type="PRINTS" id="PR00081">
    <property type="entry name" value="GDHRDH"/>
</dbReference>
<dbReference type="EMBL" id="FAOZ01000027">
    <property type="protein sequence ID" value="CUU59354.1"/>
    <property type="molecule type" value="Genomic_DNA"/>
</dbReference>
<feature type="region of interest" description="Disordered" evidence="3">
    <location>
        <begin position="183"/>
        <end position="228"/>
    </location>
</feature>
<dbReference type="Proteomes" id="UP000198802">
    <property type="component" value="Unassembled WGS sequence"/>
</dbReference>
<dbReference type="SUPFAM" id="SSF51735">
    <property type="entry name" value="NAD(P)-binding Rossmann-fold domains"/>
    <property type="match status" value="1"/>
</dbReference>
<evidence type="ECO:0000256" key="1">
    <source>
        <dbReference type="ARBA" id="ARBA00006484"/>
    </source>
</evidence>
<proteinExistence type="inferred from homology"/>
<dbReference type="PANTHER" id="PTHR43639:SF1">
    <property type="entry name" value="SHORT-CHAIN DEHYDROGENASE_REDUCTASE FAMILY PROTEIN"/>
    <property type="match status" value="1"/>
</dbReference>
<evidence type="ECO:0000313" key="4">
    <source>
        <dbReference type="EMBL" id="CUU59354.1"/>
    </source>
</evidence>
<dbReference type="RefSeq" id="WP_165615817.1">
    <property type="nucleotide sequence ID" value="NZ_FAOZ01000027.1"/>
</dbReference>
<dbReference type="Gene3D" id="3.40.50.720">
    <property type="entry name" value="NAD(P)-binding Rossmann-like Domain"/>
    <property type="match status" value="1"/>
</dbReference>
<dbReference type="GO" id="GO:0016491">
    <property type="term" value="F:oxidoreductase activity"/>
    <property type="evidence" value="ECO:0007669"/>
    <property type="project" value="UniProtKB-KW"/>
</dbReference>
<gene>
    <name evidence="4" type="ORF">Ga0074812_12731</name>
</gene>
<keyword evidence="5" id="KW-1185">Reference proteome</keyword>
<organism evidence="4 5">
    <name type="scientific">Parafrankia irregularis</name>
    <dbReference type="NCBI Taxonomy" id="795642"/>
    <lineage>
        <taxon>Bacteria</taxon>
        <taxon>Bacillati</taxon>
        <taxon>Actinomycetota</taxon>
        <taxon>Actinomycetes</taxon>
        <taxon>Frankiales</taxon>
        <taxon>Frankiaceae</taxon>
        <taxon>Parafrankia</taxon>
    </lineage>
</organism>
<reference evidence="5" key="1">
    <citation type="submission" date="2015-11" db="EMBL/GenBank/DDBJ databases">
        <authorList>
            <person name="Varghese N."/>
        </authorList>
    </citation>
    <scope>NUCLEOTIDE SEQUENCE [LARGE SCALE GENOMIC DNA]</scope>
    <source>
        <strain evidence="5">DSM 45899</strain>
    </source>
</reference>
<evidence type="ECO:0000256" key="3">
    <source>
        <dbReference type="SAM" id="MobiDB-lite"/>
    </source>
</evidence>
<dbReference type="Pfam" id="PF13561">
    <property type="entry name" value="adh_short_C2"/>
    <property type="match status" value="1"/>
</dbReference>
<dbReference type="InterPro" id="IPR036291">
    <property type="entry name" value="NAD(P)-bd_dom_sf"/>
</dbReference>
<dbReference type="PANTHER" id="PTHR43639">
    <property type="entry name" value="OXIDOREDUCTASE, SHORT-CHAIN DEHYDROGENASE/REDUCTASE FAMILY (AFU_ORTHOLOGUE AFUA_5G02870)"/>
    <property type="match status" value="1"/>
</dbReference>
<name>A0A0S4QY25_9ACTN</name>
<evidence type="ECO:0000256" key="2">
    <source>
        <dbReference type="ARBA" id="ARBA00023002"/>
    </source>
</evidence>